<evidence type="ECO:0000256" key="1">
    <source>
        <dbReference type="SAM" id="SignalP"/>
    </source>
</evidence>
<dbReference type="AlphaFoldDB" id="A0A8E2E3G1"/>
<gene>
    <name evidence="2" type="ORF">K432DRAFT_408035</name>
</gene>
<accession>A0A8E2E3G1</accession>
<keyword evidence="3" id="KW-1185">Reference proteome</keyword>
<sequence length="85" mass="9233">MQFTTILATAILATTSVLATPAFYAEKRQQAVCLAAPVTPTSNAYFIDICDSNVGYDADKDPDSEGEEEDRIKAWVDNMIIEVTG</sequence>
<organism evidence="2 3">
    <name type="scientific">Lepidopterella palustris CBS 459.81</name>
    <dbReference type="NCBI Taxonomy" id="1314670"/>
    <lineage>
        <taxon>Eukaryota</taxon>
        <taxon>Fungi</taxon>
        <taxon>Dikarya</taxon>
        <taxon>Ascomycota</taxon>
        <taxon>Pezizomycotina</taxon>
        <taxon>Dothideomycetes</taxon>
        <taxon>Pleosporomycetidae</taxon>
        <taxon>Mytilinidiales</taxon>
        <taxon>Argynnaceae</taxon>
        <taxon>Lepidopterella</taxon>
    </lineage>
</organism>
<feature type="signal peptide" evidence="1">
    <location>
        <begin position="1"/>
        <end position="19"/>
    </location>
</feature>
<evidence type="ECO:0000313" key="2">
    <source>
        <dbReference type="EMBL" id="OCK76583.1"/>
    </source>
</evidence>
<proteinExistence type="predicted"/>
<dbReference type="Proteomes" id="UP000250266">
    <property type="component" value="Unassembled WGS sequence"/>
</dbReference>
<name>A0A8E2E3G1_9PEZI</name>
<reference evidence="2 3" key="1">
    <citation type="journal article" date="2016" name="Nat. Commun.">
        <title>Ectomycorrhizal ecology is imprinted in the genome of the dominant symbiotic fungus Cenococcum geophilum.</title>
        <authorList>
            <consortium name="DOE Joint Genome Institute"/>
            <person name="Peter M."/>
            <person name="Kohler A."/>
            <person name="Ohm R.A."/>
            <person name="Kuo A."/>
            <person name="Krutzmann J."/>
            <person name="Morin E."/>
            <person name="Arend M."/>
            <person name="Barry K.W."/>
            <person name="Binder M."/>
            <person name="Choi C."/>
            <person name="Clum A."/>
            <person name="Copeland A."/>
            <person name="Grisel N."/>
            <person name="Haridas S."/>
            <person name="Kipfer T."/>
            <person name="LaButti K."/>
            <person name="Lindquist E."/>
            <person name="Lipzen A."/>
            <person name="Maire R."/>
            <person name="Meier B."/>
            <person name="Mihaltcheva S."/>
            <person name="Molinier V."/>
            <person name="Murat C."/>
            <person name="Poggeler S."/>
            <person name="Quandt C.A."/>
            <person name="Sperisen C."/>
            <person name="Tritt A."/>
            <person name="Tisserant E."/>
            <person name="Crous P.W."/>
            <person name="Henrissat B."/>
            <person name="Nehls U."/>
            <person name="Egli S."/>
            <person name="Spatafora J.W."/>
            <person name="Grigoriev I.V."/>
            <person name="Martin F.M."/>
        </authorList>
    </citation>
    <scope>NUCLEOTIDE SEQUENCE [LARGE SCALE GENOMIC DNA]</scope>
    <source>
        <strain evidence="2 3">CBS 459.81</strain>
    </source>
</reference>
<evidence type="ECO:0000313" key="3">
    <source>
        <dbReference type="Proteomes" id="UP000250266"/>
    </source>
</evidence>
<keyword evidence="1" id="KW-0732">Signal</keyword>
<feature type="chain" id="PRO_5034773366" evidence="1">
    <location>
        <begin position="20"/>
        <end position="85"/>
    </location>
</feature>
<dbReference type="EMBL" id="KV745197">
    <property type="protein sequence ID" value="OCK76583.1"/>
    <property type="molecule type" value="Genomic_DNA"/>
</dbReference>
<protein>
    <submittedName>
        <fullName evidence="2">Uncharacterized protein</fullName>
    </submittedName>
</protein>